<evidence type="ECO:0000256" key="1">
    <source>
        <dbReference type="SAM" id="MobiDB-lite"/>
    </source>
</evidence>
<dbReference type="Pfam" id="PF00309">
    <property type="entry name" value="Sigma54_AID"/>
    <property type="match status" value="1"/>
</dbReference>
<evidence type="ECO:0008006" key="4">
    <source>
        <dbReference type="Google" id="ProtNLM"/>
    </source>
</evidence>
<feature type="compositionally biased region" description="Polar residues" evidence="1">
    <location>
        <begin position="28"/>
        <end position="37"/>
    </location>
</feature>
<organism evidence="2 3">
    <name type="scientific">Staphylococcus haemolyticus</name>
    <dbReference type="NCBI Taxonomy" id="1283"/>
    <lineage>
        <taxon>Bacteria</taxon>
        <taxon>Bacillati</taxon>
        <taxon>Bacillota</taxon>
        <taxon>Bacilli</taxon>
        <taxon>Bacillales</taxon>
        <taxon>Staphylococcaceae</taxon>
        <taxon>Staphylococcus</taxon>
    </lineage>
</organism>
<dbReference type="EMBL" id="PGWX01000192">
    <property type="protein sequence ID" value="PPJ76686.1"/>
    <property type="molecule type" value="Genomic_DNA"/>
</dbReference>
<proteinExistence type="predicted"/>
<evidence type="ECO:0000313" key="2">
    <source>
        <dbReference type="EMBL" id="PPJ76686.1"/>
    </source>
</evidence>
<feature type="non-terminal residue" evidence="2">
    <location>
        <position position="142"/>
    </location>
</feature>
<reference evidence="2 3" key="1">
    <citation type="submission" date="2017-11" db="EMBL/GenBank/DDBJ databases">
        <authorList>
            <person name="Founou R.C."/>
            <person name="Founou L."/>
            <person name="Allam M."/>
            <person name="Ismail A."/>
            <person name="Essack S.Y."/>
        </authorList>
    </citation>
    <scope>NUCLEOTIDE SEQUENCE [LARGE SCALE GENOMIC DNA]</scope>
    <source>
        <strain evidence="2 3">G811N2B1</strain>
    </source>
</reference>
<dbReference type="AlphaFoldDB" id="A0A7Z1SE88"/>
<comment type="caution">
    <text evidence="2">The sequence shown here is derived from an EMBL/GenBank/DDBJ whole genome shotgun (WGS) entry which is preliminary data.</text>
</comment>
<accession>A0A7Z1SE88</accession>
<sequence length="142" mass="15790">MAWASATAGLWRGHSRTSGGPLKPALQLRTSQHPALTPQLQQSIRLLQMSTRELETEIEQALQDNPMLEREEPSEPGEPPRELVKLQRSERRGDGELDDEAMQQEAPPLSLAEHLLQQLKLTKASARDAALVELLVGELDDN</sequence>
<feature type="region of interest" description="Disordered" evidence="1">
    <location>
        <begin position="60"/>
        <end position="108"/>
    </location>
</feature>
<feature type="region of interest" description="Disordered" evidence="1">
    <location>
        <begin position="1"/>
        <end position="37"/>
    </location>
</feature>
<dbReference type="Proteomes" id="UP000238153">
    <property type="component" value="Unassembled WGS sequence"/>
</dbReference>
<dbReference type="GO" id="GO:0001216">
    <property type="term" value="F:DNA-binding transcription activator activity"/>
    <property type="evidence" value="ECO:0007669"/>
    <property type="project" value="InterPro"/>
</dbReference>
<gene>
    <name evidence="2" type="ORF">CV019_02730</name>
</gene>
<evidence type="ECO:0000313" key="3">
    <source>
        <dbReference type="Proteomes" id="UP000238153"/>
    </source>
</evidence>
<dbReference type="GO" id="GO:0016987">
    <property type="term" value="F:sigma factor activity"/>
    <property type="evidence" value="ECO:0007669"/>
    <property type="project" value="InterPro"/>
</dbReference>
<dbReference type="InterPro" id="IPR000394">
    <property type="entry name" value="RNA_pol_sigma_54"/>
</dbReference>
<name>A0A7Z1SE88_STAHA</name>
<feature type="compositionally biased region" description="Basic and acidic residues" evidence="1">
    <location>
        <begin position="67"/>
        <end position="95"/>
    </location>
</feature>
<dbReference type="PANTHER" id="PTHR32248:SF4">
    <property type="entry name" value="RNA POLYMERASE SIGMA-54 FACTOR"/>
    <property type="match status" value="1"/>
</dbReference>
<dbReference type="PANTHER" id="PTHR32248">
    <property type="entry name" value="RNA POLYMERASE SIGMA-54 FACTOR"/>
    <property type="match status" value="1"/>
</dbReference>
<protein>
    <recommendedName>
        <fullName evidence="4">RNA polymerase sigma-54 factor</fullName>
    </recommendedName>
</protein>